<dbReference type="SFLD" id="SFLDG01135">
    <property type="entry name" value="C1.5.6:_HAD__Beta-PGM__Phospha"/>
    <property type="match status" value="1"/>
</dbReference>
<dbReference type="InterPro" id="IPR051806">
    <property type="entry name" value="HAD-like_SPP"/>
</dbReference>
<proteinExistence type="predicted"/>
<accession>A0A3M9N7I5</accession>
<dbReference type="SUPFAM" id="SSF56784">
    <property type="entry name" value="HAD-like"/>
    <property type="match status" value="1"/>
</dbReference>
<dbReference type="PANTHER" id="PTHR43481:SF4">
    <property type="entry name" value="GLYCEROL-1-PHOSPHATE PHOSPHOHYDROLASE 1-RELATED"/>
    <property type="match status" value="1"/>
</dbReference>
<dbReference type="InterPro" id="IPR036412">
    <property type="entry name" value="HAD-like_sf"/>
</dbReference>
<evidence type="ECO:0000313" key="2">
    <source>
        <dbReference type="Proteomes" id="UP000267223"/>
    </source>
</evidence>
<dbReference type="PRINTS" id="PR00413">
    <property type="entry name" value="HADHALOGNASE"/>
</dbReference>
<dbReference type="AlphaFoldDB" id="A0A3M9N7I5"/>
<dbReference type="Gene3D" id="1.10.150.240">
    <property type="entry name" value="Putative phosphatase, domain 2"/>
    <property type="match status" value="1"/>
</dbReference>
<dbReference type="SFLD" id="SFLDG01129">
    <property type="entry name" value="C1.5:_HAD__Beta-PGM__Phosphata"/>
    <property type="match status" value="1"/>
</dbReference>
<dbReference type="InterPro" id="IPR023214">
    <property type="entry name" value="HAD_sf"/>
</dbReference>
<dbReference type="InterPro" id="IPR006439">
    <property type="entry name" value="HAD-SF_hydro_IA"/>
</dbReference>
<reference evidence="1 2" key="1">
    <citation type="submission" date="2018-11" db="EMBL/GenBank/DDBJ databases">
        <title>Draft genome sequence of Ferruginibacter sp. BO-59.</title>
        <authorList>
            <person name="Im W.T."/>
        </authorList>
    </citation>
    <scope>NUCLEOTIDE SEQUENCE [LARGE SCALE GENOMIC DNA]</scope>
    <source>
        <strain evidence="1 2">BO-59</strain>
    </source>
</reference>
<dbReference type="EMBL" id="RJJR01000016">
    <property type="protein sequence ID" value="RNI33772.1"/>
    <property type="molecule type" value="Genomic_DNA"/>
</dbReference>
<dbReference type="OrthoDB" id="9797743at2"/>
<dbReference type="InterPro" id="IPR023198">
    <property type="entry name" value="PGP-like_dom2"/>
</dbReference>
<evidence type="ECO:0000313" key="1">
    <source>
        <dbReference type="EMBL" id="RNI33772.1"/>
    </source>
</evidence>
<dbReference type="Proteomes" id="UP000267223">
    <property type="component" value="Unassembled WGS sequence"/>
</dbReference>
<dbReference type="Gene3D" id="3.40.50.1000">
    <property type="entry name" value="HAD superfamily/HAD-like"/>
    <property type="match status" value="1"/>
</dbReference>
<dbReference type="SFLD" id="SFLDS00003">
    <property type="entry name" value="Haloacid_Dehalogenase"/>
    <property type="match status" value="1"/>
</dbReference>
<dbReference type="GO" id="GO:0050308">
    <property type="term" value="F:sugar-phosphatase activity"/>
    <property type="evidence" value="ECO:0007669"/>
    <property type="project" value="TreeGrafter"/>
</dbReference>
<dbReference type="NCBIfam" id="TIGR01509">
    <property type="entry name" value="HAD-SF-IA-v3"/>
    <property type="match status" value="1"/>
</dbReference>
<dbReference type="InterPro" id="IPR041492">
    <property type="entry name" value="HAD_2"/>
</dbReference>
<dbReference type="RefSeq" id="WP_123122029.1">
    <property type="nucleotide sequence ID" value="NZ_RJJR01000016.1"/>
</dbReference>
<comment type="caution">
    <text evidence="1">The sequence shown here is derived from an EMBL/GenBank/DDBJ whole genome shotgun (WGS) entry which is preliminary data.</text>
</comment>
<dbReference type="PANTHER" id="PTHR43481">
    <property type="entry name" value="FRUCTOSE-1-PHOSPHATE PHOSPHATASE"/>
    <property type="match status" value="1"/>
</dbReference>
<dbReference type="Pfam" id="PF13419">
    <property type="entry name" value="HAD_2"/>
    <property type="match status" value="1"/>
</dbReference>
<name>A0A3M9N7I5_9BACT</name>
<keyword evidence="2" id="KW-1185">Reference proteome</keyword>
<organism evidence="1 2">
    <name type="scientific">Hanamia caeni</name>
    <dbReference type="NCBI Taxonomy" id="2294116"/>
    <lineage>
        <taxon>Bacteria</taxon>
        <taxon>Pseudomonadati</taxon>
        <taxon>Bacteroidota</taxon>
        <taxon>Chitinophagia</taxon>
        <taxon>Chitinophagales</taxon>
        <taxon>Chitinophagaceae</taxon>
        <taxon>Hanamia</taxon>
    </lineage>
</organism>
<protein>
    <submittedName>
        <fullName evidence="1">HAD family phosphatase</fullName>
    </submittedName>
</protein>
<gene>
    <name evidence="1" type="ORF">EFY79_17425</name>
</gene>
<sequence>MNLQRISPKKFSCKAVIFDMDGTLIESTNADFLAWQKVFLDYGRNLTFNDYSPLLGKRSVAVVKDLLKITTEEDQANALSNKSKYFFEIITEQGLKTIPFATEFLKHLKTLNIPVALATSSRREKTKGVLQKVGMLSYFDVLVTAEDVINGKPFPDVFLKAASLLKIPVEHCLVFEDAASGITAAKGAGMKCVAISSNGDSQLLEKADMVIENFGNLNFEVLCNKLNKSNLSPVLP</sequence>